<keyword evidence="3 11" id="KW-0813">Transport</keyword>
<feature type="signal peptide" evidence="11">
    <location>
        <begin position="1"/>
        <end position="35"/>
    </location>
</feature>
<dbReference type="SUPFAM" id="SSF90112">
    <property type="entry name" value="Neurotransmitter-gated ion-channel transmembrane pore"/>
    <property type="match status" value="1"/>
</dbReference>
<dbReference type="Proteomes" id="UP001054945">
    <property type="component" value="Unassembled WGS sequence"/>
</dbReference>
<evidence type="ECO:0000256" key="5">
    <source>
        <dbReference type="ARBA" id="ARBA00022692"/>
    </source>
</evidence>
<organism evidence="14 15">
    <name type="scientific">Caerostris extrusa</name>
    <name type="common">Bark spider</name>
    <name type="synonym">Caerostris bankana</name>
    <dbReference type="NCBI Taxonomy" id="172846"/>
    <lineage>
        <taxon>Eukaryota</taxon>
        <taxon>Metazoa</taxon>
        <taxon>Ecdysozoa</taxon>
        <taxon>Arthropoda</taxon>
        <taxon>Chelicerata</taxon>
        <taxon>Arachnida</taxon>
        <taxon>Araneae</taxon>
        <taxon>Araneomorphae</taxon>
        <taxon>Entelegynae</taxon>
        <taxon>Araneoidea</taxon>
        <taxon>Araneidae</taxon>
        <taxon>Caerostris</taxon>
    </lineage>
</organism>
<dbReference type="InterPro" id="IPR036734">
    <property type="entry name" value="Neur_chan_lig-bd_sf"/>
</dbReference>
<dbReference type="Gene3D" id="1.20.58.390">
    <property type="entry name" value="Neurotransmitter-gated ion-channel transmembrane domain"/>
    <property type="match status" value="1"/>
</dbReference>
<keyword evidence="8 11" id="KW-0406">Ion transport</keyword>
<feature type="transmembrane region" description="Helical" evidence="11">
    <location>
        <begin position="252"/>
        <end position="271"/>
    </location>
</feature>
<evidence type="ECO:0000259" key="13">
    <source>
        <dbReference type="Pfam" id="PF02932"/>
    </source>
</evidence>
<dbReference type="InterPro" id="IPR038050">
    <property type="entry name" value="Neuro_actylchol_rec"/>
</dbReference>
<feature type="domain" description="Neurotransmitter-gated ion-channel transmembrane" evidence="13">
    <location>
        <begin position="228"/>
        <end position="313"/>
    </location>
</feature>
<evidence type="ECO:0000256" key="7">
    <source>
        <dbReference type="ARBA" id="ARBA00022989"/>
    </source>
</evidence>
<dbReference type="GO" id="GO:0005230">
    <property type="term" value="F:extracellular ligand-gated monoatomic ion channel activity"/>
    <property type="evidence" value="ECO:0007669"/>
    <property type="project" value="InterPro"/>
</dbReference>
<keyword evidence="9 11" id="KW-0472">Membrane</keyword>
<dbReference type="InterPro" id="IPR006028">
    <property type="entry name" value="GABAA/Glycine_rcpt"/>
</dbReference>
<dbReference type="Gene3D" id="2.70.170.10">
    <property type="entry name" value="Neurotransmitter-gated ion-channel ligand-binding domain"/>
    <property type="match status" value="1"/>
</dbReference>
<name>A0AAV4T7Y1_CAEEX</name>
<evidence type="ECO:0000256" key="10">
    <source>
        <dbReference type="ARBA" id="ARBA00023303"/>
    </source>
</evidence>
<evidence type="ECO:0000256" key="11">
    <source>
        <dbReference type="RuleBase" id="RU000687"/>
    </source>
</evidence>
<dbReference type="InterPro" id="IPR006202">
    <property type="entry name" value="Neur_chan_lig-bd"/>
</dbReference>
<keyword evidence="15" id="KW-1185">Reference proteome</keyword>
<dbReference type="Pfam" id="PF02932">
    <property type="entry name" value="Neur_chan_memb"/>
    <property type="match status" value="1"/>
</dbReference>
<dbReference type="Pfam" id="PF02931">
    <property type="entry name" value="Neur_chan_LBD"/>
    <property type="match status" value="1"/>
</dbReference>
<feature type="domain" description="Neurotransmitter-gated ion-channel ligand-binding" evidence="12">
    <location>
        <begin position="92"/>
        <end position="199"/>
    </location>
</feature>
<dbReference type="PRINTS" id="PR00253">
    <property type="entry name" value="GABAARECEPTR"/>
</dbReference>
<evidence type="ECO:0000256" key="9">
    <source>
        <dbReference type="ARBA" id="ARBA00023136"/>
    </source>
</evidence>
<proteinExistence type="inferred from homology"/>
<dbReference type="InterPro" id="IPR036719">
    <property type="entry name" value="Neuro-gated_channel_TM_sf"/>
</dbReference>
<keyword evidence="6 11" id="KW-0732">Signal</keyword>
<evidence type="ECO:0000256" key="1">
    <source>
        <dbReference type="ARBA" id="ARBA00004141"/>
    </source>
</evidence>
<keyword evidence="4" id="KW-1003">Cell membrane</keyword>
<keyword evidence="5 11" id="KW-0812">Transmembrane</keyword>
<evidence type="ECO:0000256" key="8">
    <source>
        <dbReference type="ARBA" id="ARBA00023065"/>
    </source>
</evidence>
<dbReference type="PROSITE" id="PS00236">
    <property type="entry name" value="NEUROTR_ION_CHANNEL"/>
    <property type="match status" value="1"/>
</dbReference>
<feature type="chain" id="PRO_5043099017" evidence="11">
    <location>
        <begin position="36"/>
        <end position="391"/>
    </location>
</feature>
<evidence type="ECO:0000313" key="14">
    <source>
        <dbReference type="EMBL" id="GIY41027.1"/>
    </source>
</evidence>
<protein>
    <submittedName>
        <fullName evidence="14">Glutamate-gated chloride channel alpha</fullName>
    </submittedName>
</protein>
<comment type="caution">
    <text evidence="14">The sequence shown here is derived from an EMBL/GenBank/DDBJ whole genome shotgun (WGS) entry which is preliminary data.</text>
</comment>
<dbReference type="PRINTS" id="PR00252">
    <property type="entry name" value="NRIONCHANNEL"/>
</dbReference>
<evidence type="ECO:0000256" key="6">
    <source>
        <dbReference type="ARBA" id="ARBA00022729"/>
    </source>
</evidence>
<gene>
    <name evidence="14" type="primary">glc-1</name>
    <name evidence="14" type="ORF">CEXT_53171</name>
</gene>
<dbReference type="InterPro" id="IPR018000">
    <property type="entry name" value="Neurotransmitter_ion_chnl_CS"/>
</dbReference>
<comment type="similarity">
    <text evidence="11">Belongs to the ligand-gated ion channel (TC 1.A.9) family.</text>
</comment>
<sequence length="391" mass="44854">MVMSNGDKNLCQRVAMMKHFVIAALLCLGVLDINAQPVTEEVLTQEYLTNLKISGYNKDIMPEGNHGYGSPVDVLCSMYLLDISKVDDINMKIWTPDLFFVQERQGIHHTLISPNVFILISPEGEVKYSVRVSVTFSCPMDFRKYPHDKQKCTFTIESYGHTRDKMELNWDRRKHQPVMYNEKIEMLPFELKGVEEKVSHLALSFGEYTTLEVSLFFERKVGFYVTRLYIPFIFLVVISWLSFWIPSRMLTLRLSLLLVILYLMVNIASGINDSIPPASYTKGSDVWIAVCESLVFLAFLEYIAVYILARNTEKCQKNVYKNDPEARGVLEPDVKINSVKNDPSNPTVMMASRLKSSILASQRIDKASAALFPVLFLVFNFVYWIVYCTGY</sequence>
<evidence type="ECO:0000256" key="4">
    <source>
        <dbReference type="ARBA" id="ARBA00022475"/>
    </source>
</evidence>
<dbReference type="PANTHER" id="PTHR18945">
    <property type="entry name" value="NEUROTRANSMITTER GATED ION CHANNEL"/>
    <property type="match status" value="1"/>
</dbReference>
<keyword evidence="7 11" id="KW-1133">Transmembrane helix</keyword>
<accession>A0AAV4T7Y1</accession>
<feature type="transmembrane region" description="Helical" evidence="11">
    <location>
        <begin position="286"/>
        <end position="309"/>
    </location>
</feature>
<dbReference type="GO" id="GO:0004888">
    <property type="term" value="F:transmembrane signaling receptor activity"/>
    <property type="evidence" value="ECO:0007669"/>
    <property type="project" value="InterPro"/>
</dbReference>
<comment type="subcellular location">
    <subcellularLocation>
        <location evidence="2">Cell membrane</location>
    </subcellularLocation>
    <subcellularLocation>
        <location evidence="1">Membrane</location>
        <topology evidence="1">Multi-pass membrane protein</topology>
    </subcellularLocation>
</comment>
<dbReference type="InterPro" id="IPR006029">
    <property type="entry name" value="Neurotrans-gated_channel_TM"/>
</dbReference>
<reference evidence="14 15" key="1">
    <citation type="submission" date="2021-06" db="EMBL/GenBank/DDBJ databases">
        <title>Caerostris extrusa draft genome.</title>
        <authorList>
            <person name="Kono N."/>
            <person name="Arakawa K."/>
        </authorList>
    </citation>
    <scope>NUCLEOTIDE SEQUENCE [LARGE SCALE GENOMIC DNA]</scope>
</reference>
<dbReference type="SUPFAM" id="SSF63712">
    <property type="entry name" value="Nicotinic receptor ligand binding domain-like"/>
    <property type="match status" value="1"/>
</dbReference>
<evidence type="ECO:0000256" key="2">
    <source>
        <dbReference type="ARBA" id="ARBA00004236"/>
    </source>
</evidence>
<feature type="transmembrane region" description="Helical" evidence="11">
    <location>
        <begin position="228"/>
        <end position="245"/>
    </location>
</feature>
<dbReference type="AlphaFoldDB" id="A0AAV4T7Y1"/>
<dbReference type="GO" id="GO:0005254">
    <property type="term" value="F:chloride channel activity"/>
    <property type="evidence" value="ECO:0007669"/>
    <property type="project" value="UniProtKB-ARBA"/>
</dbReference>
<evidence type="ECO:0000256" key="3">
    <source>
        <dbReference type="ARBA" id="ARBA00022448"/>
    </source>
</evidence>
<dbReference type="InterPro" id="IPR006201">
    <property type="entry name" value="Neur_channel"/>
</dbReference>
<dbReference type="EMBL" id="BPLR01010687">
    <property type="protein sequence ID" value="GIY41027.1"/>
    <property type="molecule type" value="Genomic_DNA"/>
</dbReference>
<keyword evidence="10 11" id="KW-0407">Ion channel</keyword>
<feature type="transmembrane region" description="Helical" evidence="11">
    <location>
        <begin position="367"/>
        <end position="386"/>
    </location>
</feature>
<dbReference type="GO" id="GO:0005886">
    <property type="term" value="C:plasma membrane"/>
    <property type="evidence" value="ECO:0007669"/>
    <property type="project" value="UniProtKB-SubCell"/>
</dbReference>
<evidence type="ECO:0000313" key="15">
    <source>
        <dbReference type="Proteomes" id="UP001054945"/>
    </source>
</evidence>
<dbReference type="GO" id="GO:0099095">
    <property type="term" value="F:ligand-gated monoatomic anion channel activity"/>
    <property type="evidence" value="ECO:0007669"/>
    <property type="project" value="UniProtKB-ARBA"/>
</dbReference>
<evidence type="ECO:0000259" key="12">
    <source>
        <dbReference type="Pfam" id="PF02931"/>
    </source>
</evidence>